<dbReference type="GeneID" id="92051181"/>
<evidence type="ECO:0000313" key="3">
    <source>
        <dbReference type="EMBL" id="KAK8067060.1"/>
    </source>
</evidence>
<reference evidence="3 4" key="1">
    <citation type="submission" date="2023-01" db="EMBL/GenBank/DDBJ databases">
        <title>Analysis of 21 Apiospora genomes using comparative genomics revels a genus with tremendous synthesis potential of carbohydrate active enzymes and secondary metabolites.</title>
        <authorList>
            <person name="Sorensen T."/>
        </authorList>
    </citation>
    <scope>NUCLEOTIDE SEQUENCE [LARGE SCALE GENOMIC DNA]</scope>
    <source>
        <strain evidence="3 4">CBS 114990</strain>
    </source>
</reference>
<keyword evidence="4" id="KW-1185">Reference proteome</keyword>
<keyword evidence="1" id="KW-0472">Membrane</keyword>
<dbReference type="Pfam" id="PF20237">
    <property type="entry name" value="DUF6594"/>
    <property type="match status" value="1"/>
</dbReference>
<feature type="transmembrane region" description="Helical" evidence="1">
    <location>
        <begin position="250"/>
        <end position="269"/>
    </location>
</feature>
<feature type="domain" description="DUF6594" evidence="2">
    <location>
        <begin position="16"/>
        <end position="288"/>
    </location>
</feature>
<accession>A0ABR1V786</accession>
<keyword evidence="1" id="KW-0812">Transmembrane</keyword>
<dbReference type="RefSeq" id="XP_066663813.1">
    <property type="nucleotide sequence ID" value="XM_066818121.1"/>
</dbReference>
<comment type="caution">
    <text evidence="3">The sequence shown here is derived from an EMBL/GenBank/DDBJ whole genome shotgun (WGS) entry which is preliminary data.</text>
</comment>
<protein>
    <recommendedName>
        <fullName evidence="2">DUF6594 domain-containing protein</fullName>
    </recommendedName>
</protein>
<feature type="transmembrane region" description="Helical" evidence="1">
    <location>
        <begin position="224"/>
        <end position="244"/>
    </location>
</feature>
<gene>
    <name evidence="3" type="ORF">PG997_013807</name>
</gene>
<dbReference type="PANTHER" id="PTHR34502:SF4">
    <property type="entry name" value="DUF6594 DOMAIN-CONTAINING PROTEIN"/>
    <property type="match status" value="1"/>
</dbReference>
<dbReference type="EMBL" id="JAQQWN010000009">
    <property type="protein sequence ID" value="KAK8067060.1"/>
    <property type="molecule type" value="Genomic_DNA"/>
</dbReference>
<evidence type="ECO:0000313" key="4">
    <source>
        <dbReference type="Proteomes" id="UP001433268"/>
    </source>
</evidence>
<proteinExistence type="predicted"/>
<sequence length="319" mass="35676">MNVNYSYQKPEPINGFPRFADTITKDPDRTGTIYRRFDRLSSRNLLLMEAEIAKLEVLQDQYDEEDRAKHDYDIGESYSKWATFEKLAEEKDQQGNPIHSRVHERMQLSLLIREKLEKYHEALARHQLLLNWAKPAPTTVRGMRSRFMGGQDSLGQMQMRPQLWGRSAQRFDDVDDLVALKVLANQDRLSKFVLNHCGWLFEKHQRHGTSAVISERSVDKATTVLSSVLSAVVLFGSIVSLYFVQNPYALLGMVGAWTILFAICVGVLTNAKRDQIFASTAAFAAVLVVFVGESLNSGPGPGGSGGMGVNTGNCTCTPT</sequence>
<name>A0ABR1V786_9PEZI</name>
<evidence type="ECO:0000256" key="1">
    <source>
        <dbReference type="SAM" id="Phobius"/>
    </source>
</evidence>
<organism evidence="3 4">
    <name type="scientific">Apiospora hydei</name>
    <dbReference type="NCBI Taxonomy" id="1337664"/>
    <lineage>
        <taxon>Eukaryota</taxon>
        <taxon>Fungi</taxon>
        <taxon>Dikarya</taxon>
        <taxon>Ascomycota</taxon>
        <taxon>Pezizomycotina</taxon>
        <taxon>Sordariomycetes</taxon>
        <taxon>Xylariomycetidae</taxon>
        <taxon>Amphisphaeriales</taxon>
        <taxon>Apiosporaceae</taxon>
        <taxon>Apiospora</taxon>
    </lineage>
</organism>
<feature type="transmembrane region" description="Helical" evidence="1">
    <location>
        <begin position="276"/>
        <end position="295"/>
    </location>
</feature>
<dbReference type="Proteomes" id="UP001433268">
    <property type="component" value="Unassembled WGS sequence"/>
</dbReference>
<evidence type="ECO:0000259" key="2">
    <source>
        <dbReference type="Pfam" id="PF20237"/>
    </source>
</evidence>
<keyword evidence="1" id="KW-1133">Transmembrane helix</keyword>
<dbReference type="PANTHER" id="PTHR34502">
    <property type="entry name" value="DUF6594 DOMAIN-CONTAINING PROTEIN-RELATED"/>
    <property type="match status" value="1"/>
</dbReference>
<dbReference type="InterPro" id="IPR046529">
    <property type="entry name" value="DUF6594"/>
</dbReference>